<feature type="binding site" evidence="1">
    <location>
        <position position="127"/>
    </location>
    <ligand>
        <name>K(+)</name>
        <dbReference type="ChEBI" id="CHEBI:29103"/>
    </ligand>
</feature>
<comment type="cofactor">
    <cofactor evidence="1">
        <name>K(+)</name>
        <dbReference type="ChEBI" id="CHEBI:29103"/>
    </cofactor>
    <text evidence="1">Binds 1 potassium ion per subunit.</text>
</comment>
<dbReference type="Gene3D" id="3.40.50.10260">
    <property type="entry name" value="YjeF N-terminal domain"/>
    <property type="match status" value="1"/>
</dbReference>
<dbReference type="Pfam" id="PF03853">
    <property type="entry name" value="YjeF_N"/>
    <property type="match status" value="1"/>
</dbReference>
<dbReference type="InterPro" id="IPR036652">
    <property type="entry name" value="YjeF_N_dom_sf"/>
</dbReference>
<comment type="catalytic activity">
    <reaction evidence="1">
        <text>(6R)-NADPHX = (6S)-NADPHX</text>
        <dbReference type="Rhea" id="RHEA:32227"/>
        <dbReference type="ChEBI" id="CHEBI:64076"/>
        <dbReference type="ChEBI" id="CHEBI:64077"/>
        <dbReference type="EC" id="5.1.99.6"/>
    </reaction>
</comment>
<dbReference type="HAMAP" id="MF_01966">
    <property type="entry name" value="NADHX_epimerase"/>
    <property type="match status" value="1"/>
</dbReference>
<feature type="binding site" evidence="1">
    <location>
        <begin position="131"/>
        <end position="137"/>
    </location>
    <ligand>
        <name>(6S)-NADPHX</name>
        <dbReference type="ChEBI" id="CHEBI:64076"/>
    </ligand>
</feature>
<feature type="binding site" evidence="1">
    <location>
        <position position="160"/>
    </location>
    <ligand>
        <name>(6S)-NADPHX</name>
        <dbReference type="ChEBI" id="CHEBI:64076"/>
    </ligand>
</feature>
<dbReference type="GO" id="GO:0033962">
    <property type="term" value="P:P-body assembly"/>
    <property type="evidence" value="ECO:0007669"/>
    <property type="project" value="TreeGrafter"/>
</dbReference>
<organism evidence="3 4">
    <name type="scientific">Candidatus Magasanikbacteria bacterium CG_4_9_14_3_um_filter_32_9</name>
    <dbReference type="NCBI Taxonomy" id="1974644"/>
    <lineage>
        <taxon>Bacteria</taxon>
        <taxon>Candidatus Magasanikiibacteriota</taxon>
    </lineage>
</organism>
<comment type="function">
    <text evidence="1">Catalyzes the epimerization of the S- and R-forms of NAD(P)HX, a damaged form of NAD(P)H that is a result of enzymatic or heat-dependent hydration. This is a prerequisite for the S-specific NAD(P)H-hydrate dehydratase to allow the repair of both epimers of NAD(P)HX.</text>
</comment>
<comment type="similarity">
    <text evidence="1">Belongs to the NnrE/AIBP family.</text>
</comment>
<protein>
    <recommendedName>
        <fullName evidence="1">NAD(P)H-hydrate epimerase</fullName>
        <ecNumber evidence="1">5.1.99.6</ecNumber>
    </recommendedName>
    <alternativeName>
        <fullName evidence="1">NAD(P)HX epimerase</fullName>
    </alternativeName>
</protein>
<dbReference type="Proteomes" id="UP000230843">
    <property type="component" value="Unassembled WGS sequence"/>
</dbReference>
<comment type="caution">
    <text evidence="3">The sequence shown here is derived from an EMBL/GenBank/DDBJ whole genome shotgun (WGS) entry which is preliminary data.</text>
</comment>
<feature type="binding site" evidence="1">
    <location>
        <position position="163"/>
    </location>
    <ligand>
        <name>K(+)</name>
        <dbReference type="ChEBI" id="CHEBI:29103"/>
    </ligand>
</feature>
<comment type="caution">
    <text evidence="1">Lacks conserved residue(s) required for the propagation of feature annotation.</text>
</comment>
<keyword evidence="1" id="KW-0413">Isomerase</keyword>
<dbReference type="SUPFAM" id="SSF64153">
    <property type="entry name" value="YjeF N-terminal domain-like"/>
    <property type="match status" value="1"/>
</dbReference>
<keyword evidence="1" id="KW-0520">NAD</keyword>
<dbReference type="GO" id="GO:0000166">
    <property type="term" value="F:nucleotide binding"/>
    <property type="evidence" value="ECO:0007669"/>
    <property type="project" value="UniProtKB-KW"/>
</dbReference>
<name>A0A2M7Z617_9BACT</name>
<accession>A0A2M7Z617</accession>
<evidence type="ECO:0000259" key="2">
    <source>
        <dbReference type="PROSITE" id="PS51385"/>
    </source>
</evidence>
<reference evidence="4" key="1">
    <citation type="submission" date="2017-09" db="EMBL/GenBank/DDBJ databases">
        <title>Depth-based differentiation of microbial function through sediment-hosted aquifers and enrichment of novel symbionts in the deep terrestrial subsurface.</title>
        <authorList>
            <person name="Probst A.J."/>
            <person name="Ladd B."/>
            <person name="Jarett J.K."/>
            <person name="Geller-Mcgrath D.E."/>
            <person name="Sieber C.M.K."/>
            <person name="Emerson J.B."/>
            <person name="Anantharaman K."/>
            <person name="Thomas B.C."/>
            <person name="Malmstrom R."/>
            <person name="Stieglmeier M."/>
            <person name="Klingl A."/>
            <person name="Woyke T."/>
            <person name="Ryan C.M."/>
            <person name="Banfield J.F."/>
        </authorList>
    </citation>
    <scope>NUCLEOTIDE SEQUENCE [LARGE SCALE GENOMIC DNA]</scope>
</reference>
<dbReference type="GO" id="GO:0046872">
    <property type="term" value="F:metal ion binding"/>
    <property type="evidence" value="ECO:0007669"/>
    <property type="project" value="UniProtKB-KW"/>
</dbReference>
<keyword evidence="1" id="KW-0630">Potassium</keyword>
<dbReference type="AlphaFoldDB" id="A0A2M7Z617"/>
<feature type="domain" description="YjeF N-terminal" evidence="2">
    <location>
        <begin position="9"/>
        <end position="217"/>
    </location>
</feature>
<keyword evidence="1" id="KW-0521">NADP</keyword>
<dbReference type="EC" id="5.1.99.6" evidence="1"/>
<keyword evidence="1" id="KW-0547">Nucleotide-binding</keyword>
<sequence>MYFATAKEMQFLDKIAIENGLSAMQMMEMSGWHILPLINSMSISKKSHIVVVCGTGNKGGDGLCAARHLLNHGFRTSIILMSKNITSEAKHHLDLLEKIDANILTVKNLEKQEEIEKLINSSTLIIDALIGNNLKGAPYGNFAKVIEMINKTKKNVISYDIPTGIDPTTGECYDPHIRAYATLSLALPKKAFIKNKAKERSGKIFIADIGIPHFLYERISPNSRPNFGQVNTFFAPI</sequence>
<evidence type="ECO:0000313" key="3">
    <source>
        <dbReference type="EMBL" id="PJA89594.1"/>
    </source>
</evidence>
<dbReference type="GO" id="GO:0031087">
    <property type="term" value="P:deadenylation-independent decapping of nuclear-transcribed mRNA"/>
    <property type="evidence" value="ECO:0007669"/>
    <property type="project" value="TreeGrafter"/>
</dbReference>
<dbReference type="NCBIfam" id="TIGR00197">
    <property type="entry name" value="yjeF_nterm"/>
    <property type="match status" value="1"/>
</dbReference>
<proteinExistence type="inferred from homology"/>
<dbReference type="GO" id="GO:0052856">
    <property type="term" value="F:NAD(P)HX epimerase activity"/>
    <property type="evidence" value="ECO:0007669"/>
    <property type="project" value="UniProtKB-UniRule"/>
</dbReference>
<dbReference type="PANTHER" id="PTHR13612:SF0">
    <property type="entry name" value="ENHANCER OF MRNA-DECAPPING PROTEIN 3"/>
    <property type="match status" value="1"/>
</dbReference>
<dbReference type="InterPro" id="IPR004443">
    <property type="entry name" value="YjeF_N_dom"/>
</dbReference>
<evidence type="ECO:0000313" key="4">
    <source>
        <dbReference type="Proteomes" id="UP000230843"/>
    </source>
</evidence>
<gene>
    <name evidence="1" type="primary">nnrE</name>
    <name evidence="3" type="ORF">CO137_03465</name>
</gene>
<evidence type="ECO:0000256" key="1">
    <source>
        <dbReference type="HAMAP-Rule" id="MF_01966"/>
    </source>
</evidence>
<keyword evidence="1" id="KW-0479">Metal-binding</keyword>
<dbReference type="PANTHER" id="PTHR13612">
    <property type="entry name" value="ENHANCER OF MRNA-DECAPPING PROTEIN 3"/>
    <property type="match status" value="1"/>
</dbReference>
<comment type="catalytic activity">
    <reaction evidence="1">
        <text>(6R)-NADHX = (6S)-NADHX</text>
        <dbReference type="Rhea" id="RHEA:32215"/>
        <dbReference type="ChEBI" id="CHEBI:64074"/>
        <dbReference type="ChEBI" id="CHEBI:64075"/>
        <dbReference type="EC" id="5.1.99.6"/>
    </reaction>
</comment>
<dbReference type="GO" id="GO:0003729">
    <property type="term" value="F:mRNA binding"/>
    <property type="evidence" value="ECO:0007669"/>
    <property type="project" value="TreeGrafter"/>
</dbReference>
<dbReference type="GO" id="GO:0000932">
    <property type="term" value="C:P-body"/>
    <property type="evidence" value="ECO:0007669"/>
    <property type="project" value="TreeGrafter"/>
</dbReference>
<dbReference type="PROSITE" id="PS51385">
    <property type="entry name" value="YJEF_N"/>
    <property type="match status" value="1"/>
</dbReference>
<dbReference type="EMBL" id="PFVJ01000074">
    <property type="protein sequence ID" value="PJA89594.1"/>
    <property type="molecule type" value="Genomic_DNA"/>
</dbReference>